<dbReference type="InterPro" id="IPR033756">
    <property type="entry name" value="YlxH/NBP35"/>
</dbReference>
<evidence type="ECO:0000256" key="1">
    <source>
        <dbReference type="ARBA" id="ARBA00022741"/>
    </source>
</evidence>
<feature type="transmembrane region" description="Helical" evidence="3">
    <location>
        <begin position="178"/>
        <end position="197"/>
    </location>
</feature>
<dbReference type="RefSeq" id="WP_064955443.1">
    <property type="nucleotide sequence ID" value="NZ_JAVIZA010000001.1"/>
</dbReference>
<keyword evidence="1" id="KW-0547">Nucleotide-binding</keyword>
<feature type="transmembrane region" description="Helical" evidence="3">
    <location>
        <begin position="12"/>
        <end position="34"/>
    </location>
</feature>
<accession>A0ABU1I3D7</accession>
<dbReference type="InterPro" id="IPR005702">
    <property type="entry name" value="Wzc-like_C"/>
</dbReference>
<keyword evidence="3" id="KW-0812">Transmembrane</keyword>
<dbReference type="PANTHER" id="PTHR32309:SF13">
    <property type="entry name" value="FERRIC ENTEROBACTIN TRANSPORT PROTEIN FEPE"/>
    <property type="match status" value="1"/>
</dbReference>
<keyword evidence="5" id="KW-1185">Reference proteome</keyword>
<dbReference type="InterPro" id="IPR050445">
    <property type="entry name" value="Bact_polysacc_biosynth/exp"/>
</dbReference>
<dbReference type="CDD" id="cd05387">
    <property type="entry name" value="BY-kinase"/>
    <property type="match status" value="1"/>
</dbReference>
<reference evidence="4 5" key="1">
    <citation type="submission" date="2023-08" db="EMBL/GenBank/DDBJ databases">
        <title>Functional and genomic diversity of the sorghum phyllosphere microbiome.</title>
        <authorList>
            <person name="Shade A."/>
        </authorList>
    </citation>
    <scope>NUCLEOTIDE SEQUENCE [LARGE SCALE GENOMIC DNA]</scope>
    <source>
        <strain evidence="4 5">SORGH_AS_0919</strain>
    </source>
</reference>
<dbReference type="InterPro" id="IPR027417">
    <property type="entry name" value="P-loop_NTPase"/>
</dbReference>
<sequence length="507" mass="54043">MELRDYLRILRAHWIALSLCLILGVVVAFAWTLIQPKVYTADASGYVTPVKAEGQNDSSSEYVSDNLAKSKVKSYVDVGTWRAVGEHAREELGLDVSPESLVRRVSVSNPLDTVVIKVDATGPTPEAARDLAGAWIRGMQIEIENIESGGTGVNPGITLVTADSARLPTTPSSPNVRLALAIGGLVGLVVGIGYALLRFTLDRRIRSAEGVERETGLNVVGAIPEEKSFTAENRLIPFDGANTSSSRNVHLYAVSEAVRELRTNIQFMDVDNPPRILVVTSPLPGEGKSTTAANLAITLSASGQRVVLIDGDLRRPMVATIFHLIGDAGLTDILAGRATFDDVAQPVGRSGSLRVVAAGKIPPNPSEILGSQRMRDLMETLSRDAVVIVDAPPLIPVTDAAVLTNRTDGAIIVTTVGRTTFDALKKAQQNLERAGGRALGVVLNRVPRKGSGAAYYGYQYTGAYYRTEDADTVPDLAPTPATAAVSRVVTVGGQVLPDGRRARRARR</sequence>
<comment type="caution">
    <text evidence="4">The sequence shown here is derived from an EMBL/GenBank/DDBJ whole genome shotgun (WGS) entry which is preliminary data.</text>
</comment>
<dbReference type="NCBIfam" id="TIGR01007">
    <property type="entry name" value="eps_fam"/>
    <property type="match status" value="1"/>
</dbReference>
<dbReference type="EMBL" id="JAVIZA010000001">
    <property type="protein sequence ID" value="MDR6167464.1"/>
    <property type="molecule type" value="Genomic_DNA"/>
</dbReference>
<evidence type="ECO:0000256" key="3">
    <source>
        <dbReference type="SAM" id="Phobius"/>
    </source>
</evidence>
<keyword evidence="2" id="KW-0067">ATP-binding</keyword>
<dbReference type="Pfam" id="PF10609">
    <property type="entry name" value="ParA"/>
    <property type="match status" value="1"/>
</dbReference>
<protein>
    <submittedName>
        <fullName evidence="4">Capsular exopolysaccharide synthesis family protein</fullName>
    </submittedName>
</protein>
<keyword evidence="3" id="KW-1133">Transmembrane helix</keyword>
<proteinExistence type="predicted"/>
<keyword evidence="3" id="KW-0472">Membrane</keyword>
<dbReference type="PANTHER" id="PTHR32309">
    <property type="entry name" value="TYROSINE-PROTEIN KINASE"/>
    <property type="match status" value="1"/>
</dbReference>
<evidence type="ECO:0000313" key="5">
    <source>
        <dbReference type="Proteomes" id="UP001260188"/>
    </source>
</evidence>
<evidence type="ECO:0000313" key="4">
    <source>
        <dbReference type="EMBL" id="MDR6167464.1"/>
    </source>
</evidence>
<gene>
    <name evidence="4" type="ORF">QE367_001668</name>
</gene>
<evidence type="ECO:0000256" key="2">
    <source>
        <dbReference type="ARBA" id="ARBA00022840"/>
    </source>
</evidence>
<dbReference type="Proteomes" id="UP001260188">
    <property type="component" value="Unassembled WGS sequence"/>
</dbReference>
<dbReference type="Gene3D" id="3.40.50.300">
    <property type="entry name" value="P-loop containing nucleotide triphosphate hydrolases"/>
    <property type="match status" value="1"/>
</dbReference>
<dbReference type="SUPFAM" id="SSF52540">
    <property type="entry name" value="P-loop containing nucleoside triphosphate hydrolases"/>
    <property type="match status" value="1"/>
</dbReference>
<organism evidence="4 5">
    <name type="scientific">Microbacterium paludicola</name>
    <dbReference type="NCBI Taxonomy" id="300019"/>
    <lineage>
        <taxon>Bacteria</taxon>
        <taxon>Bacillati</taxon>
        <taxon>Actinomycetota</taxon>
        <taxon>Actinomycetes</taxon>
        <taxon>Micrococcales</taxon>
        <taxon>Microbacteriaceae</taxon>
        <taxon>Microbacterium</taxon>
    </lineage>
</organism>
<name>A0ABU1I3D7_9MICO</name>